<dbReference type="STRING" id="1798542.A3F54_05405"/>
<evidence type="ECO:0000313" key="2">
    <source>
        <dbReference type="Proteomes" id="UP000176952"/>
    </source>
</evidence>
<evidence type="ECO:0008006" key="3">
    <source>
        <dbReference type="Google" id="ProtNLM"/>
    </source>
</evidence>
<sequence>MGPTILTTNQSALLQQLSQEKLIREKFYLSGGTALAEFYLHHRLSEDLDFFSEKEFDSTDIFTILKKIQKKVKFKKIDFQQSFNRNLFFIHIDKDVIKTEFTYYPFPIIQKGLKTNGLKIDSLLDIAVNKVFTMYQKPRSRDFIDLYCILQKKEWTFDDLIKKAKIKFDWHIDPVQMGSQLLKVTELKDLPRMKIKIDQKIWQNFFLDIAKRLSPKIFKP</sequence>
<name>A0A1G2B1X1_9BACT</name>
<dbReference type="InterPro" id="IPR014942">
    <property type="entry name" value="AbiEii"/>
</dbReference>
<evidence type="ECO:0000313" key="1">
    <source>
        <dbReference type="EMBL" id="OGY82217.1"/>
    </source>
</evidence>
<gene>
    <name evidence="1" type="ORF">A3F54_05405</name>
</gene>
<protein>
    <recommendedName>
        <fullName evidence="3">Nucleotidyl transferase AbiEii/AbiGii toxin family protein</fullName>
    </recommendedName>
</protein>
<dbReference type="Gene3D" id="3.10.450.620">
    <property type="entry name" value="JHP933, nucleotidyltransferase-like core domain"/>
    <property type="match status" value="1"/>
</dbReference>
<dbReference type="Pfam" id="PF08843">
    <property type="entry name" value="AbiEii"/>
    <property type="match status" value="1"/>
</dbReference>
<dbReference type="EMBL" id="MHKD01000036">
    <property type="protein sequence ID" value="OGY82217.1"/>
    <property type="molecule type" value="Genomic_DNA"/>
</dbReference>
<comment type="caution">
    <text evidence="1">The sequence shown here is derived from an EMBL/GenBank/DDBJ whole genome shotgun (WGS) entry which is preliminary data.</text>
</comment>
<accession>A0A1G2B1X1</accession>
<organism evidence="1 2">
    <name type="scientific">Candidatus Kerfeldbacteria bacterium RIFCSPHIGHO2_12_FULL_48_17</name>
    <dbReference type="NCBI Taxonomy" id="1798542"/>
    <lineage>
        <taxon>Bacteria</taxon>
        <taxon>Candidatus Kerfeldiibacteriota</taxon>
    </lineage>
</organism>
<proteinExistence type="predicted"/>
<reference evidence="1 2" key="1">
    <citation type="journal article" date="2016" name="Nat. Commun.">
        <title>Thousands of microbial genomes shed light on interconnected biogeochemical processes in an aquifer system.</title>
        <authorList>
            <person name="Anantharaman K."/>
            <person name="Brown C.T."/>
            <person name="Hug L.A."/>
            <person name="Sharon I."/>
            <person name="Castelle C.J."/>
            <person name="Probst A.J."/>
            <person name="Thomas B.C."/>
            <person name="Singh A."/>
            <person name="Wilkins M.J."/>
            <person name="Karaoz U."/>
            <person name="Brodie E.L."/>
            <person name="Williams K.H."/>
            <person name="Hubbard S.S."/>
            <person name="Banfield J.F."/>
        </authorList>
    </citation>
    <scope>NUCLEOTIDE SEQUENCE [LARGE SCALE GENOMIC DNA]</scope>
</reference>
<dbReference type="Proteomes" id="UP000176952">
    <property type="component" value="Unassembled WGS sequence"/>
</dbReference>
<dbReference type="AlphaFoldDB" id="A0A1G2B1X1"/>